<gene>
    <name evidence="2" type="ORF">SAMN05444409_2806</name>
</gene>
<sequence>MKNTLIYSLTLLFSFMTVYFLLSFRVLENTPIGKYLYDEKIPIDSISINQNLVPMTLQSGNQYEEFELDEVEGKTISNEDFEKWKGNYFFECIEAQGEGPYRAFIEIEAPNPEDVKAHIYYKNIEDDKVEEDAGYRLQGKFVARGNVADSIFFSPKKLYDGNNPYTNYDFKLYEKNGKYWIKTEMVVPENYENPKFPITKLD</sequence>
<dbReference type="RefSeq" id="WP_074235961.1">
    <property type="nucleotide sequence ID" value="NZ_FSRK01000002.1"/>
</dbReference>
<dbReference type="OrthoDB" id="1255437at2"/>
<keyword evidence="1" id="KW-1133">Transmembrane helix</keyword>
<evidence type="ECO:0000313" key="2">
    <source>
        <dbReference type="EMBL" id="SIO33187.1"/>
    </source>
</evidence>
<evidence type="ECO:0000313" key="3">
    <source>
        <dbReference type="Proteomes" id="UP000185207"/>
    </source>
</evidence>
<protein>
    <submittedName>
        <fullName evidence="2">Uncharacterized protein</fullName>
    </submittedName>
</protein>
<keyword evidence="1" id="KW-0472">Membrane</keyword>
<dbReference type="EMBL" id="FSRK01000002">
    <property type="protein sequence ID" value="SIO33187.1"/>
    <property type="molecule type" value="Genomic_DNA"/>
</dbReference>
<evidence type="ECO:0000256" key="1">
    <source>
        <dbReference type="SAM" id="Phobius"/>
    </source>
</evidence>
<accession>A0A1N6IMJ2</accession>
<name>A0A1N6IMJ2_9FLAO</name>
<reference evidence="3" key="1">
    <citation type="submission" date="2016-11" db="EMBL/GenBank/DDBJ databases">
        <authorList>
            <person name="Varghese N."/>
            <person name="Submissions S."/>
        </authorList>
    </citation>
    <scope>NUCLEOTIDE SEQUENCE [LARGE SCALE GENOMIC DNA]</scope>
    <source>
        <strain evidence="3">DSM 27623</strain>
    </source>
</reference>
<keyword evidence="1" id="KW-0812">Transmembrane</keyword>
<proteinExistence type="predicted"/>
<feature type="transmembrane region" description="Helical" evidence="1">
    <location>
        <begin position="6"/>
        <end position="27"/>
    </location>
</feature>
<dbReference type="STRING" id="1416779.SAMN05444409_2806"/>
<keyword evidence="3" id="KW-1185">Reference proteome</keyword>
<organism evidence="2 3">
    <name type="scientific">Epilithonimonas zeae</name>
    <dbReference type="NCBI Taxonomy" id="1416779"/>
    <lineage>
        <taxon>Bacteria</taxon>
        <taxon>Pseudomonadati</taxon>
        <taxon>Bacteroidota</taxon>
        <taxon>Flavobacteriia</taxon>
        <taxon>Flavobacteriales</taxon>
        <taxon>Weeksellaceae</taxon>
        <taxon>Chryseobacterium group</taxon>
        <taxon>Epilithonimonas</taxon>
    </lineage>
</organism>
<dbReference type="Proteomes" id="UP000185207">
    <property type="component" value="Unassembled WGS sequence"/>
</dbReference>
<dbReference type="AlphaFoldDB" id="A0A1N6IMJ2"/>